<dbReference type="Pfam" id="PF13456">
    <property type="entry name" value="RVT_3"/>
    <property type="match status" value="1"/>
</dbReference>
<gene>
    <name evidence="2" type="ORF">RCO12_03025</name>
</gene>
<evidence type="ECO:0000259" key="1">
    <source>
        <dbReference type="PROSITE" id="PS50879"/>
    </source>
</evidence>
<dbReference type="EMBL" id="JAVJGV010000008">
    <property type="protein sequence ID" value="MDR5602403.1"/>
    <property type="molecule type" value="Genomic_DNA"/>
</dbReference>
<accession>A0ABU1EWB3</accession>
<evidence type="ECO:0000313" key="3">
    <source>
        <dbReference type="Proteomes" id="UP001255050"/>
    </source>
</evidence>
<dbReference type="InterPro" id="IPR036397">
    <property type="entry name" value="RNaseH_sf"/>
</dbReference>
<dbReference type="RefSeq" id="WP_050330894.1">
    <property type="nucleotide sequence ID" value="NZ_JAABPF010000001.1"/>
</dbReference>
<proteinExistence type="predicted"/>
<dbReference type="PANTHER" id="PTHR47723:SF19">
    <property type="entry name" value="POLYNUCLEOTIDYL TRANSFERASE, RIBONUCLEASE H-LIKE SUPERFAMILY PROTEIN"/>
    <property type="match status" value="1"/>
</dbReference>
<comment type="caution">
    <text evidence="2">The sequence shown here is derived from an EMBL/GenBank/DDBJ whole genome shotgun (WGS) entry which is preliminary data.</text>
</comment>
<name>A0ABU1EWB3_9STAP</name>
<organism evidence="2 3">
    <name type="scientific">Staphylococcus coagulans</name>
    <dbReference type="NCBI Taxonomy" id="74706"/>
    <lineage>
        <taxon>Bacteria</taxon>
        <taxon>Bacillati</taxon>
        <taxon>Bacillota</taxon>
        <taxon>Bacilli</taxon>
        <taxon>Bacillales</taxon>
        <taxon>Staphylococcaceae</taxon>
        <taxon>Staphylococcus</taxon>
    </lineage>
</organism>
<keyword evidence="2" id="KW-0378">Hydrolase</keyword>
<evidence type="ECO:0000313" key="2">
    <source>
        <dbReference type="EMBL" id="MDR5602403.1"/>
    </source>
</evidence>
<dbReference type="GO" id="GO:0004523">
    <property type="term" value="F:RNA-DNA hybrid ribonuclease activity"/>
    <property type="evidence" value="ECO:0007669"/>
    <property type="project" value="UniProtKB-EC"/>
</dbReference>
<dbReference type="PANTHER" id="PTHR47723">
    <property type="entry name" value="OS05G0353850 PROTEIN"/>
    <property type="match status" value="1"/>
</dbReference>
<dbReference type="InterPro" id="IPR053151">
    <property type="entry name" value="RNase_H-like"/>
</dbReference>
<dbReference type="EC" id="3.1.26.4" evidence="2"/>
<feature type="domain" description="RNase H type-1" evidence="1">
    <location>
        <begin position="1"/>
        <end position="126"/>
    </location>
</feature>
<reference evidence="2 3" key="1">
    <citation type="submission" date="2023-08" db="EMBL/GenBank/DDBJ databases">
        <title>Whole genome sequencing of Staphylococcus coagulans NN-2474.</title>
        <authorList>
            <person name="Kropotov V.S."/>
            <person name="Boriskina E.V."/>
            <person name="Gordinskaya N.A."/>
            <person name="Shkurkina I.S."/>
            <person name="Kryazhev D.V."/>
            <person name="Alekseeva A.E."/>
            <person name="Makhova M.A."/>
        </authorList>
    </citation>
    <scope>NUCLEOTIDE SEQUENCE [LARGE SCALE GENOMIC DNA]</scope>
    <source>
        <strain evidence="2 3">NN-2474</strain>
    </source>
</reference>
<protein>
    <submittedName>
        <fullName evidence="2">Ribonuclease HI family protein</fullName>
        <ecNumber evidence="2">3.1.26.4</ecNumber>
    </submittedName>
</protein>
<dbReference type="InterPro" id="IPR002156">
    <property type="entry name" value="RNaseH_domain"/>
</dbReference>
<dbReference type="Gene3D" id="3.30.420.10">
    <property type="entry name" value="Ribonuclease H-like superfamily/Ribonuclease H"/>
    <property type="match status" value="1"/>
</dbReference>
<dbReference type="Proteomes" id="UP001255050">
    <property type="component" value="Unassembled WGS sequence"/>
</dbReference>
<keyword evidence="3" id="KW-1185">Reference proteome</keyword>
<dbReference type="InterPro" id="IPR012337">
    <property type="entry name" value="RNaseH-like_sf"/>
</dbReference>
<dbReference type="PROSITE" id="PS50879">
    <property type="entry name" value="RNASE_H_1"/>
    <property type="match status" value="1"/>
</dbReference>
<sequence>MAKIHFDAATKGNPGLSTCGVVIVDEHERYTATKVLGMMDNHTAEWEALLFAMEQAKALNIETALIYTDSQLIEDAVNREYVKNKRFKAYLASYLNESNHFALCFVKWVPRKQNKAANQLAQDKLYQTIKQQSDSSK</sequence>
<dbReference type="SUPFAM" id="SSF53098">
    <property type="entry name" value="Ribonuclease H-like"/>
    <property type="match status" value="1"/>
</dbReference>
<dbReference type="CDD" id="cd09279">
    <property type="entry name" value="RNase_HI_like"/>
    <property type="match status" value="1"/>
</dbReference>